<gene>
    <name evidence="3" type="ORF">BXYJ_LOCUS2691</name>
</gene>
<name>A0A7I8XMD6_BURXY</name>
<reference evidence="3" key="1">
    <citation type="submission" date="2020-09" db="EMBL/GenBank/DDBJ databases">
        <authorList>
            <person name="Kikuchi T."/>
        </authorList>
    </citation>
    <scope>NUCLEOTIDE SEQUENCE</scope>
    <source>
        <strain evidence="3">Ka4C1</strain>
    </source>
</reference>
<dbReference type="SUPFAM" id="SSF81321">
    <property type="entry name" value="Family A G protein-coupled receptor-like"/>
    <property type="match status" value="1"/>
</dbReference>
<keyword evidence="2" id="KW-0472">Membrane</keyword>
<keyword evidence="4" id="KW-1185">Reference proteome</keyword>
<dbReference type="EMBL" id="CAJFCV020000001">
    <property type="protein sequence ID" value="CAG9089560.1"/>
    <property type="molecule type" value="Genomic_DNA"/>
</dbReference>
<dbReference type="InterPro" id="IPR019428">
    <property type="entry name" value="7TM_GPCR_serpentine_rcpt_Str"/>
</dbReference>
<feature type="compositionally biased region" description="Polar residues" evidence="1">
    <location>
        <begin position="246"/>
        <end position="264"/>
    </location>
</feature>
<feature type="transmembrane region" description="Helical" evidence="2">
    <location>
        <begin position="64"/>
        <end position="86"/>
    </location>
</feature>
<dbReference type="OrthoDB" id="5799925at2759"/>
<dbReference type="SMR" id="A0A7I8XMD6"/>
<proteinExistence type="predicted"/>
<feature type="transmembrane region" description="Helical" evidence="2">
    <location>
        <begin position="23"/>
        <end position="43"/>
    </location>
</feature>
<dbReference type="PANTHER" id="PTHR45907">
    <property type="entry name" value="SERPENTINE RECEPTOR, CLASS J"/>
    <property type="match status" value="1"/>
</dbReference>
<keyword evidence="2" id="KW-0812">Transmembrane</keyword>
<dbReference type="Proteomes" id="UP000659654">
    <property type="component" value="Unassembled WGS sequence"/>
</dbReference>
<dbReference type="Gene3D" id="1.20.1070.10">
    <property type="entry name" value="Rhodopsin 7-helix transmembrane proteins"/>
    <property type="match status" value="1"/>
</dbReference>
<comment type="caution">
    <text evidence="3">The sequence shown here is derived from an EMBL/GenBank/DDBJ whole genome shotgun (WGS) entry which is preliminary data.</text>
</comment>
<organism evidence="3 4">
    <name type="scientific">Bursaphelenchus xylophilus</name>
    <name type="common">Pinewood nematode worm</name>
    <name type="synonym">Aphelenchoides xylophilus</name>
    <dbReference type="NCBI Taxonomy" id="6326"/>
    <lineage>
        <taxon>Eukaryota</taxon>
        <taxon>Metazoa</taxon>
        <taxon>Ecdysozoa</taxon>
        <taxon>Nematoda</taxon>
        <taxon>Chromadorea</taxon>
        <taxon>Rhabditida</taxon>
        <taxon>Tylenchina</taxon>
        <taxon>Tylenchomorpha</taxon>
        <taxon>Aphelenchoidea</taxon>
        <taxon>Aphelenchoididae</taxon>
        <taxon>Bursaphelenchus</taxon>
    </lineage>
</organism>
<sequence length="264" mass="29729">MRVGGLFFINDNPFLEHASNATAMKFSALWMLGVYTAVMNIGFQFYHRYQVVVKSHLASKRQTFFSFALCLLACGVLCFTVLYTWIPSNENPEYAKELEDDVVVRGRKLPFSVADPRTLRNVIHLMASQVFIVLIYGVVIFCCCRIVKVLGNEASHMSKITRQANKTLNRAMMIQAVFPFILIGLPYMIGLAGTFLQIKSPILAQILTMSITLLPIANATTLLTVIPSYRRRFLSLLGRNRGQFEKATTTPQTKISKISTADMR</sequence>
<feature type="region of interest" description="Disordered" evidence="1">
    <location>
        <begin position="245"/>
        <end position="264"/>
    </location>
</feature>
<evidence type="ECO:0000256" key="2">
    <source>
        <dbReference type="SAM" id="Phobius"/>
    </source>
</evidence>
<feature type="transmembrane region" description="Helical" evidence="2">
    <location>
        <begin position="172"/>
        <end position="196"/>
    </location>
</feature>
<dbReference type="Pfam" id="PF10326">
    <property type="entry name" value="7TM_GPCR_Str"/>
    <property type="match status" value="1"/>
</dbReference>
<evidence type="ECO:0000256" key="1">
    <source>
        <dbReference type="SAM" id="MobiDB-lite"/>
    </source>
</evidence>
<feature type="transmembrane region" description="Helical" evidence="2">
    <location>
        <begin position="130"/>
        <end position="151"/>
    </location>
</feature>
<protein>
    <submittedName>
        <fullName evidence="3">(pine wood nematode) hypothetical protein</fullName>
    </submittedName>
</protein>
<dbReference type="Proteomes" id="UP000582659">
    <property type="component" value="Unassembled WGS sequence"/>
</dbReference>
<keyword evidence="2" id="KW-1133">Transmembrane helix</keyword>
<dbReference type="PANTHER" id="PTHR45907:SF16">
    <property type="entry name" value="SERPENTINE RECEPTOR, CLASS J"/>
    <property type="match status" value="1"/>
</dbReference>
<dbReference type="InterPro" id="IPR019423">
    <property type="entry name" value="7TM_GPCR_serpentine_rcpt_Srj"/>
</dbReference>
<dbReference type="EMBL" id="CAJFDI010000001">
    <property type="protein sequence ID" value="CAD5211982.1"/>
    <property type="molecule type" value="Genomic_DNA"/>
</dbReference>
<evidence type="ECO:0000313" key="3">
    <source>
        <dbReference type="EMBL" id="CAD5211982.1"/>
    </source>
</evidence>
<dbReference type="AlphaFoldDB" id="A0A7I8XMD6"/>
<feature type="transmembrane region" description="Helical" evidence="2">
    <location>
        <begin position="202"/>
        <end position="226"/>
    </location>
</feature>
<evidence type="ECO:0000313" key="4">
    <source>
        <dbReference type="Proteomes" id="UP000659654"/>
    </source>
</evidence>
<accession>A0A7I8XMD6</accession>